<evidence type="ECO:0000313" key="15">
    <source>
        <dbReference type="EMBL" id="MFC4822033.1"/>
    </source>
</evidence>
<dbReference type="PROSITE" id="PS52016">
    <property type="entry name" value="TONB_DEPENDENT_REC_3"/>
    <property type="match status" value="1"/>
</dbReference>
<keyword evidence="13" id="KW-0732">Signal</keyword>
<keyword evidence="2 10" id="KW-0813">Transport</keyword>
<protein>
    <submittedName>
        <fullName evidence="15">TonB-dependent receptor</fullName>
    </submittedName>
</protein>
<gene>
    <name evidence="15" type="ORF">ACFO6Q_17040</name>
</gene>
<dbReference type="Gene3D" id="3.55.50.30">
    <property type="match status" value="1"/>
</dbReference>
<dbReference type="InterPro" id="IPR000531">
    <property type="entry name" value="Beta-barrel_TonB"/>
</dbReference>
<dbReference type="SMART" id="SM00965">
    <property type="entry name" value="STN"/>
    <property type="match status" value="1"/>
</dbReference>
<dbReference type="SUPFAM" id="SSF56935">
    <property type="entry name" value="Porins"/>
    <property type="match status" value="1"/>
</dbReference>
<feature type="region of interest" description="Disordered" evidence="12">
    <location>
        <begin position="118"/>
        <end position="146"/>
    </location>
</feature>
<dbReference type="Pfam" id="PF07715">
    <property type="entry name" value="Plug"/>
    <property type="match status" value="1"/>
</dbReference>
<evidence type="ECO:0000256" key="10">
    <source>
        <dbReference type="PROSITE-ProRule" id="PRU01360"/>
    </source>
</evidence>
<keyword evidence="16" id="KW-1185">Reference proteome</keyword>
<evidence type="ECO:0000256" key="6">
    <source>
        <dbReference type="ARBA" id="ARBA00023004"/>
    </source>
</evidence>
<reference evidence="16" key="1">
    <citation type="journal article" date="2019" name="Int. J. Syst. Evol. Microbiol.">
        <title>The Global Catalogue of Microorganisms (GCM) 10K type strain sequencing project: providing services to taxonomists for standard genome sequencing and annotation.</title>
        <authorList>
            <consortium name="The Broad Institute Genomics Platform"/>
            <consortium name="The Broad Institute Genome Sequencing Center for Infectious Disease"/>
            <person name="Wu L."/>
            <person name="Ma J."/>
        </authorList>
    </citation>
    <scope>NUCLEOTIDE SEQUENCE [LARGE SCALE GENOMIC DNA]</scope>
    <source>
        <strain evidence="16">CCUG 30340</strain>
    </source>
</reference>
<keyword evidence="6" id="KW-0408">Iron</keyword>
<dbReference type="Gene3D" id="2.40.170.20">
    <property type="entry name" value="TonB-dependent receptor, beta-barrel domain"/>
    <property type="match status" value="1"/>
</dbReference>
<keyword evidence="4" id="KW-0410">Iron transport</keyword>
<dbReference type="InterPro" id="IPR039426">
    <property type="entry name" value="TonB-dep_rcpt-like"/>
</dbReference>
<evidence type="ECO:0000313" key="16">
    <source>
        <dbReference type="Proteomes" id="UP001595886"/>
    </source>
</evidence>
<comment type="caution">
    <text evidence="15">The sequence shown here is derived from an EMBL/GenBank/DDBJ whole genome shotgun (WGS) entry which is preliminary data.</text>
</comment>
<keyword evidence="4" id="KW-0406">Ion transport</keyword>
<feature type="chain" id="PRO_5046163699" evidence="13">
    <location>
        <begin position="30"/>
        <end position="1025"/>
    </location>
</feature>
<keyword evidence="9 10" id="KW-0998">Cell outer membrane</keyword>
<keyword evidence="8 10" id="KW-0472">Membrane</keyword>
<dbReference type="Pfam" id="PF00593">
    <property type="entry name" value="TonB_dep_Rec_b-barrel"/>
    <property type="match status" value="1"/>
</dbReference>
<keyword evidence="3 10" id="KW-1134">Transmembrane beta strand</keyword>
<accession>A0ABV9QXF2</accession>
<evidence type="ECO:0000256" key="13">
    <source>
        <dbReference type="SAM" id="SignalP"/>
    </source>
</evidence>
<sequence>MGSRAVSPHRVVSFVLSAVLSFLSPPFLAADAQAQAQGAPERVEFAIAPQQLAGALIEYSKQAHVQVLTSGANLENAQSPGVSGTLGPAAGLRKLLEGTAFTSEFTDANTVVVKPGAPKPAAAAPAATKAAAPAESNPPPQEPPAELEKLTVTGSRIPRAQVEGPAPVVVITATDIRNNGFASTYDIMTSLTQNLGSLDNNANTNGFSNGAIAVDLRGLGPNHTLVLVNGRRIADYPQSYGGNSNFTDISNIPASMIDRVEILSGSASAVYGSDAVSGVINFILKQKVDGTTVDLRVGDTQHGGAGSQRLQITSGWSSGDFDSVFSLELMHKAPLWGFQRRYTDSKLDSPIPTYPSQVFALIDENGDYIDPGKETCDALSYLDNGSVFHANRRNYGYYCGSNEDVGYGTLENGRRTANFYGTATYHLSDSLNFFVDLQAGTSHQEGYNTPLQWQNSYQLNGDSTPVPFYNLATGRIEQWQRRYFTIEENGGFERGKIRNINNTYSINTGVKGTIGDSAWTYEALFGHSQNQLKSKWPALVSAKAQALYLGPSLGIDPDSGYQIYDAPISRLFTPLTVEQFRSITQDSIDRNFSRAENFSATLTNTELFRLPAGPVGFAAVAEYGNQYYGLKPDPLSLDGTYFGLHNTGAVGSRDHTGAGVEFNVPVFSMLNVNAAGRYDRYEYSSTSSGKFTWSVGLEFRPFESLLLRGSAGTGFRAPDLSYLYAGLSGSSSSAPDYYYCRQYEPDVDLGDCSRSDVDYNGRSHGSTTLKNETSRSFTYGFVFSPIRGLDITADYYNIKLKNEVLYQDSDTILRQEADCRLGVLDINSALCQQVLTQVVRNPGTDPANPLGITSVLVLPINAAVDRTSGVDVKAHYKWETDRAGTFDFDLGYTYVISHTLQQFPGDPVVDELKDLYNYVIPRDKTSYSVTWNYNPVTTTLYGYRLGGLPDWDGTKRLSPTFVYNGSVNYRWSDALTLSLIVDNLLDTEPRRKGDWTSYPYYPNRWFSPLGRSFFVQMNYRFGGKS</sequence>
<evidence type="ECO:0000256" key="12">
    <source>
        <dbReference type="SAM" id="MobiDB-lite"/>
    </source>
</evidence>
<comment type="similarity">
    <text evidence="10 11">Belongs to the TonB-dependent receptor family.</text>
</comment>
<proteinExistence type="inferred from homology"/>
<evidence type="ECO:0000256" key="4">
    <source>
        <dbReference type="ARBA" id="ARBA00022496"/>
    </source>
</evidence>
<feature type="signal peptide" evidence="13">
    <location>
        <begin position="1"/>
        <end position="29"/>
    </location>
</feature>
<dbReference type="EMBL" id="JBHSHD010000013">
    <property type="protein sequence ID" value="MFC4822033.1"/>
    <property type="molecule type" value="Genomic_DNA"/>
</dbReference>
<dbReference type="Proteomes" id="UP001595886">
    <property type="component" value="Unassembled WGS sequence"/>
</dbReference>
<evidence type="ECO:0000256" key="3">
    <source>
        <dbReference type="ARBA" id="ARBA00022452"/>
    </source>
</evidence>
<feature type="compositionally biased region" description="Low complexity" evidence="12">
    <location>
        <begin position="118"/>
        <end position="135"/>
    </location>
</feature>
<evidence type="ECO:0000256" key="5">
    <source>
        <dbReference type="ARBA" id="ARBA00022692"/>
    </source>
</evidence>
<evidence type="ECO:0000256" key="1">
    <source>
        <dbReference type="ARBA" id="ARBA00004571"/>
    </source>
</evidence>
<evidence type="ECO:0000256" key="8">
    <source>
        <dbReference type="ARBA" id="ARBA00023136"/>
    </source>
</evidence>
<evidence type="ECO:0000256" key="7">
    <source>
        <dbReference type="ARBA" id="ARBA00023077"/>
    </source>
</evidence>
<evidence type="ECO:0000256" key="11">
    <source>
        <dbReference type="RuleBase" id="RU003357"/>
    </source>
</evidence>
<dbReference type="PANTHER" id="PTHR47234">
    <property type="match status" value="1"/>
</dbReference>
<evidence type="ECO:0000256" key="2">
    <source>
        <dbReference type="ARBA" id="ARBA00022448"/>
    </source>
</evidence>
<name>A0ABV9QXF2_9GAMM</name>
<dbReference type="InterPro" id="IPR036942">
    <property type="entry name" value="Beta-barrel_TonB_sf"/>
</dbReference>
<evidence type="ECO:0000256" key="9">
    <source>
        <dbReference type="ARBA" id="ARBA00023237"/>
    </source>
</evidence>
<dbReference type="Gene3D" id="2.170.130.10">
    <property type="entry name" value="TonB-dependent receptor, plug domain"/>
    <property type="match status" value="1"/>
</dbReference>
<dbReference type="InterPro" id="IPR037066">
    <property type="entry name" value="Plug_dom_sf"/>
</dbReference>
<dbReference type="InterPro" id="IPR012910">
    <property type="entry name" value="Plug_dom"/>
</dbReference>
<evidence type="ECO:0000259" key="14">
    <source>
        <dbReference type="SMART" id="SM00965"/>
    </source>
</evidence>
<keyword evidence="15" id="KW-0675">Receptor</keyword>
<dbReference type="RefSeq" id="WP_380022315.1">
    <property type="nucleotide sequence ID" value="NZ_JBHSHD010000013.1"/>
</dbReference>
<feature type="domain" description="Secretin/TonB short N-terminal" evidence="14">
    <location>
        <begin position="65"/>
        <end position="116"/>
    </location>
</feature>
<dbReference type="PANTHER" id="PTHR47234:SF1">
    <property type="entry name" value="TONB-DEPENDENT RECEPTOR"/>
    <property type="match status" value="1"/>
</dbReference>
<keyword evidence="5 10" id="KW-0812">Transmembrane</keyword>
<keyword evidence="7 11" id="KW-0798">TonB box</keyword>
<comment type="subcellular location">
    <subcellularLocation>
        <location evidence="1 10">Cell outer membrane</location>
        <topology evidence="1 10">Multi-pass membrane protein</topology>
    </subcellularLocation>
</comment>
<organism evidence="15 16">
    <name type="scientific">Dokdonella ginsengisoli</name>
    <dbReference type="NCBI Taxonomy" id="363846"/>
    <lineage>
        <taxon>Bacteria</taxon>
        <taxon>Pseudomonadati</taxon>
        <taxon>Pseudomonadota</taxon>
        <taxon>Gammaproteobacteria</taxon>
        <taxon>Lysobacterales</taxon>
        <taxon>Rhodanobacteraceae</taxon>
        <taxon>Dokdonella</taxon>
    </lineage>
</organism>
<dbReference type="InterPro" id="IPR011662">
    <property type="entry name" value="Secretin/TonB_short_N"/>
</dbReference>